<keyword evidence="2" id="KW-0732">Signal</keyword>
<dbReference type="EMBL" id="MJFZ01000199">
    <property type="protein sequence ID" value="RAW34504.1"/>
    <property type="molecule type" value="Genomic_DNA"/>
</dbReference>
<dbReference type="EMBL" id="RCMK01000427">
    <property type="protein sequence ID" value="KAG2929353.1"/>
    <property type="molecule type" value="Genomic_DNA"/>
</dbReference>
<dbReference type="EMBL" id="RCML01000451">
    <property type="protein sequence ID" value="KAG2976712.1"/>
    <property type="molecule type" value="Genomic_DNA"/>
</dbReference>
<evidence type="ECO:0000256" key="2">
    <source>
        <dbReference type="SAM" id="SignalP"/>
    </source>
</evidence>
<feature type="chain" id="PRO_5039985813" evidence="2">
    <location>
        <begin position="21"/>
        <end position="80"/>
    </location>
</feature>
<dbReference type="Proteomes" id="UP000774804">
    <property type="component" value="Unassembled WGS sequence"/>
</dbReference>
<name>A0A329SCJ8_9STRA</name>
<organism evidence="8 9">
    <name type="scientific">Phytophthora cactorum</name>
    <dbReference type="NCBI Taxonomy" id="29920"/>
    <lineage>
        <taxon>Eukaryota</taxon>
        <taxon>Sar</taxon>
        <taxon>Stramenopiles</taxon>
        <taxon>Oomycota</taxon>
        <taxon>Peronosporomycetes</taxon>
        <taxon>Peronosporales</taxon>
        <taxon>Peronosporaceae</taxon>
        <taxon>Phytophthora</taxon>
    </lineage>
</organism>
<dbReference type="AlphaFoldDB" id="A0A329SCJ8"/>
<dbReference type="EMBL" id="RCMI01000438">
    <property type="protein sequence ID" value="KAG2910860.1"/>
    <property type="molecule type" value="Genomic_DNA"/>
</dbReference>
<sequence>MTTIFTTIVVAALLAAVAQAGYVDLYRDADFKHKNSRGWTMWSWTSVTVSLAIIWTTPSLPPSGMAFQKLEAILKEETPS</sequence>
<dbReference type="VEuPathDB" id="FungiDB:PC110_g9187"/>
<keyword evidence="1" id="KW-1133">Transmembrane helix</keyword>
<proteinExistence type="predicted"/>
<dbReference type="EMBL" id="RCMV01000411">
    <property type="protein sequence ID" value="KAG3217622.1"/>
    <property type="molecule type" value="Genomic_DNA"/>
</dbReference>
<evidence type="ECO:0000256" key="1">
    <source>
        <dbReference type="SAM" id="Phobius"/>
    </source>
</evidence>
<dbReference type="Proteomes" id="UP000760860">
    <property type="component" value="Unassembled WGS sequence"/>
</dbReference>
<evidence type="ECO:0000313" key="6">
    <source>
        <dbReference type="EMBL" id="KAG2976712.1"/>
    </source>
</evidence>
<gene>
    <name evidence="8" type="ORF">PC110_g9187</name>
    <name evidence="3" type="ORF">PC113_g13785</name>
    <name evidence="4" type="ORF">PC115_g12781</name>
    <name evidence="5" type="ORF">PC117_g14026</name>
    <name evidence="6" type="ORF">PC118_g13283</name>
    <name evidence="7" type="ORF">PC129_g11552</name>
</gene>
<evidence type="ECO:0000313" key="7">
    <source>
        <dbReference type="EMBL" id="KAG3217622.1"/>
    </source>
</evidence>
<evidence type="ECO:0000313" key="9">
    <source>
        <dbReference type="Proteomes" id="UP000251314"/>
    </source>
</evidence>
<reference evidence="8 9" key="1">
    <citation type="submission" date="2018-01" db="EMBL/GenBank/DDBJ databases">
        <title>Draft genome of the strawberry crown rot pathogen Phytophthora cactorum.</title>
        <authorList>
            <person name="Armitage A.D."/>
            <person name="Lysoe E."/>
            <person name="Nellist C.F."/>
            <person name="Harrison R.J."/>
            <person name="Brurberg M.B."/>
        </authorList>
    </citation>
    <scope>NUCLEOTIDE SEQUENCE [LARGE SCALE GENOMIC DNA]</scope>
    <source>
        <strain evidence="8 9">10300</strain>
    </source>
</reference>
<dbReference type="Proteomes" id="UP000735874">
    <property type="component" value="Unassembled WGS sequence"/>
</dbReference>
<evidence type="ECO:0000313" key="4">
    <source>
        <dbReference type="EMBL" id="KAG2910860.1"/>
    </source>
</evidence>
<evidence type="ECO:0000313" key="3">
    <source>
        <dbReference type="EMBL" id="KAG2853882.1"/>
    </source>
</evidence>
<dbReference type="Proteomes" id="UP000251314">
    <property type="component" value="Unassembled WGS sequence"/>
</dbReference>
<dbReference type="EMBL" id="RCMG01000457">
    <property type="protein sequence ID" value="KAG2853882.1"/>
    <property type="molecule type" value="Genomic_DNA"/>
</dbReference>
<accession>A0A329SCJ8</accession>
<keyword evidence="1" id="KW-0812">Transmembrane</keyword>
<reference evidence="3" key="2">
    <citation type="submission" date="2018-10" db="EMBL/GenBank/DDBJ databases">
        <title>Effector identification in a new, highly contiguous assembly of the strawberry crown rot pathogen Phytophthora cactorum.</title>
        <authorList>
            <person name="Armitage A.D."/>
            <person name="Nellist C.F."/>
            <person name="Bates H."/>
            <person name="Vickerstaff R.J."/>
            <person name="Harrison R.J."/>
        </authorList>
    </citation>
    <scope>NUCLEOTIDE SEQUENCE</scope>
    <source>
        <strain evidence="3">15-7</strain>
        <strain evidence="4">4032</strain>
        <strain evidence="5">4040</strain>
        <strain evidence="6">P415</strain>
        <strain evidence="7">P421</strain>
    </source>
</reference>
<dbReference type="Proteomes" id="UP000697107">
    <property type="component" value="Unassembled WGS sequence"/>
</dbReference>
<keyword evidence="1" id="KW-0472">Membrane</keyword>
<protein>
    <submittedName>
        <fullName evidence="8">Uncharacterized protein</fullName>
    </submittedName>
</protein>
<keyword evidence="9" id="KW-1185">Reference proteome</keyword>
<feature type="signal peptide" evidence="2">
    <location>
        <begin position="1"/>
        <end position="20"/>
    </location>
</feature>
<evidence type="ECO:0000313" key="8">
    <source>
        <dbReference type="EMBL" id="RAW34504.1"/>
    </source>
</evidence>
<dbReference type="Proteomes" id="UP000736787">
    <property type="component" value="Unassembled WGS sequence"/>
</dbReference>
<evidence type="ECO:0000313" key="5">
    <source>
        <dbReference type="EMBL" id="KAG2929353.1"/>
    </source>
</evidence>
<comment type="caution">
    <text evidence="8">The sequence shown here is derived from an EMBL/GenBank/DDBJ whole genome shotgun (WGS) entry which is preliminary data.</text>
</comment>
<feature type="transmembrane region" description="Helical" evidence="1">
    <location>
        <begin position="39"/>
        <end position="60"/>
    </location>
</feature>